<dbReference type="PANTHER" id="PTHR44858:SF1">
    <property type="entry name" value="UDP-N-ACETYLGLUCOSAMINE--PEPTIDE N-ACETYLGLUCOSAMINYLTRANSFERASE SPINDLY-RELATED"/>
    <property type="match status" value="1"/>
</dbReference>
<dbReference type="RefSeq" id="WP_211872400.1">
    <property type="nucleotide sequence ID" value="NZ_JAAEDH010000001.1"/>
</dbReference>
<dbReference type="PROSITE" id="PS50005">
    <property type="entry name" value="TPR"/>
    <property type="match status" value="2"/>
</dbReference>
<feature type="repeat" description="TPR" evidence="3">
    <location>
        <begin position="220"/>
        <end position="253"/>
    </location>
</feature>
<dbReference type="Gene3D" id="1.25.40.10">
    <property type="entry name" value="Tetratricopeptide repeat domain"/>
    <property type="match status" value="2"/>
</dbReference>
<dbReference type="Pfam" id="PF13174">
    <property type="entry name" value="TPR_6"/>
    <property type="match status" value="1"/>
</dbReference>
<feature type="repeat" description="TPR" evidence="3">
    <location>
        <begin position="152"/>
        <end position="185"/>
    </location>
</feature>
<dbReference type="Pfam" id="PF13428">
    <property type="entry name" value="TPR_14"/>
    <property type="match status" value="1"/>
</dbReference>
<evidence type="ECO:0008006" key="6">
    <source>
        <dbReference type="Google" id="ProtNLM"/>
    </source>
</evidence>
<evidence type="ECO:0000313" key="5">
    <source>
        <dbReference type="Proteomes" id="UP001196068"/>
    </source>
</evidence>
<proteinExistence type="predicted"/>
<reference evidence="4" key="1">
    <citation type="submission" date="2020-01" db="EMBL/GenBank/DDBJ databases">
        <authorList>
            <person name="Rat A."/>
        </authorList>
    </citation>
    <scope>NUCLEOTIDE SEQUENCE</scope>
    <source>
        <strain evidence="4">LMG 28251</strain>
    </source>
</reference>
<organism evidence="4 5">
    <name type="scientific">Plastoroseomonas arctica</name>
    <dbReference type="NCBI Taxonomy" id="1509237"/>
    <lineage>
        <taxon>Bacteria</taxon>
        <taxon>Pseudomonadati</taxon>
        <taxon>Pseudomonadota</taxon>
        <taxon>Alphaproteobacteria</taxon>
        <taxon>Acetobacterales</taxon>
        <taxon>Acetobacteraceae</taxon>
        <taxon>Plastoroseomonas</taxon>
    </lineage>
</organism>
<keyword evidence="5" id="KW-1185">Reference proteome</keyword>
<dbReference type="InterPro" id="IPR019734">
    <property type="entry name" value="TPR_rpt"/>
</dbReference>
<dbReference type="EMBL" id="JAAEDH010000001">
    <property type="protein sequence ID" value="MBR0653710.1"/>
    <property type="molecule type" value="Genomic_DNA"/>
</dbReference>
<accession>A0AAF1JU59</accession>
<dbReference type="SMART" id="SM00028">
    <property type="entry name" value="TPR"/>
    <property type="match status" value="3"/>
</dbReference>
<dbReference type="Proteomes" id="UP001196068">
    <property type="component" value="Unassembled WGS sequence"/>
</dbReference>
<dbReference type="InterPro" id="IPR050498">
    <property type="entry name" value="Ycf3"/>
</dbReference>
<dbReference type="AlphaFoldDB" id="A0AAF1JU59"/>
<dbReference type="SUPFAM" id="SSF48452">
    <property type="entry name" value="TPR-like"/>
    <property type="match status" value="1"/>
</dbReference>
<evidence type="ECO:0000256" key="1">
    <source>
        <dbReference type="ARBA" id="ARBA00022737"/>
    </source>
</evidence>
<sequence>MRLSPPLVILGLVVLLAMAGGAWFVFAPEDMVAEESLPTPPEPPRLVDSAEYETCLARLAEDADAALAEAERWQAEGGGEGAAHCAALALIGLGETERAAAALEQIAARSPASPAARAAVFAQATQAWLLVENPARAQAAATRGLALTPEDTWLLMDRAVAQAAQGRYAQAIADLERATTIDPNRIEAWVLRAATRRQLDQIALAAADVERAFAIEAENAEAFLERGIIRQLQGNAEGARADWSRALELAPDSPTADLAAQNLALNEAGPQTR</sequence>
<comment type="caution">
    <text evidence="4">The sequence shown here is derived from an EMBL/GenBank/DDBJ whole genome shotgun (WGS) entry which is preliminary data.</text>
</comment>
<evidence type="ECO:0000256" key="2">
    <source>
        <dbReference type="ARBA" id="ARBA00022803"/>
    </source>
</evidence>
<evidence type="ECO:0000313" key="4">
    <source>
        <dbReference type="EMBL" id="MBR0653710.1"/>
    </source>
</evidence>
<keyword evidence="2 3" id="KW-0802">TPR repeat</keyword>
<protein>
    <recommendedName>
        <fullName evidence="6">Tetratricopeptide repeat protein</fullName>
    </recommendedName>
</protein>
<keyword evidence="1" id="KW-0677">Repeat</keyword>
<dbReference type="InterPro" id="IPR011990">
    <property type="entry name" value="TPR-like_helical_dom_sf"/>
</dbReference>
<gene>
    <name evidence="4" type="ORF">GXW79_01320</name>
</gene>
<name>A0AAF1JU59_9PROT</name>
<reference evidence="4" key="2">
    <citation type="journal article" date="2021" name="Syst. Appl. Microbiol.">
        <title>Roseomonas hellenica sp. nov., isolated from roots of wild-growing Alkanna tinctoria.</title>
        <authorList>
            <person name="Rat A."/>
            <person name="Naranjo H.D."/>
            <person name="Lebbe L."/>
            <person name="Cnockaert M."/>
            <person name="Krigas N."/>
            <person name="Grigoriadou K."/>
            <person name="Maloupa E."/>
            <person name="Willems A."/>
        </authorList>
    </citation>
    <scope>NUCLEOTIDE SEQUENCE</scope>
    <source>
        <strain evidence="4">LMG 28251</strain>
    </source>
</reference>
<dbReference type="PANTHER" id="PTHR44858">
    <property type="entry name" value="TETRATRICOPEPTIDE REPEAT PROTEIN 6"/>
    <property type="match status" value="1"/>
</dbReference>
<evidence type="ECO:0000256" key="3">
    <source>
        <dbReference type="PROSITE-ProRule" id="PRU00339"/>
    </source>
</evidence>